<accession>A0A2S6N0K1</accession>
<evidence type="ECO:0000313" key="1">
    <source>
        <dbReference type="EMBL" id="PPQ28116.1"/>
    </source>
</evidence>
<name>A0A2S6N0K1_RHOGL</name>
<keyword evidence="2" id="KW-1185">Reference proteome</keyword>
<dbReference type="Proteomes" id="UP000239724">
    <property type="component" value="Unassembled WGS sequence"/>
</dbReference>
<comment type="caution">
    <text evidence="1">The sequence shown here is derived from an EMBL/GenBank/DDBJ whole genome shotgun (WGS) entry which is preliminary data.</text>
</comment>
<protein>
    <submittedName>
        <fullName evidence="1">Uncharacterized protein</fullName>
    </submittedName>
</protein>
<sequence>MGVLIVGGTAALVTLLALRGGHTGSATVPAVVTAVLAEPPGSRIAGIAALADRLAVQVQGGGADRVLLVDPNTGAVRGRISLAH</sequence>
<gene>
    <name evidence="1" type="ORF">CCS01_25060</name>
</gene>
<dbReference type="AlphaFoldDB" id="A0A2S6N0K1"/>
<reference evidence="1 2" key="1">
    <citation type="journal article" date="2018" name="Arch. Microbiol.">
        <title>New insights into the metabolic potential of the phototrophic purple bacterium Rhodopila globiformis DSM 161(T) from its draft genome sequence and evidence for a vanadium-dependent nitrogenase.</title>
        <authorList>
            <person name="Imhoff J.F."/>
            <person name="Rahn T."/>
            <person name="Kunzel S."/>
            <person name="Neulinger S.C."/>
        </authorList>
    </citation>
    <scope>NUCLEOTIDE SEQUENCE [LARGE SCALE GENOMIC DNA]</scope>
    <source>
        <strain evidence="1 2">DSM 161</strain>
    </source>
</reference>
<dbReference type="EMBL" id="NHRY01000248">
    <property type="protein sequence ID" value="PPQ28116.1"/>
    <property type="molecule type" value="Genomic_DNA"/>
</dbReference>
<proteinExistence type="predicted"/>
<dbReference type="OrthoDB" id="7282729at2"/>
<evidence type="ECO:0000313" key="2">
    <source>
        <dbReference type="Proteomes" id="UP000239724"/>
    </source>
</evidence>
<organism evidence="1 2">
    <name type="scientific">Rhodopila globiformis</name>
    <name type="common">Rhodopseudomonas globiformis</name>
    <dbReference type="NCBI Taxonomy" id="1071"/>
    <lineage>
        <taxon>Bacteria</taxon>
        <taxon>Pseudomonadati</taxon>
        <taxon>Pseudomonadota</taxon>
        <taxon>Alphaproteobacteria</taxon>
        <taxon>Acetobacterales</taxon>
        <taxon>Acetobacteraceae</taxon>
        <taxon>Rhodopila</taxon>
    </lineage>
</organism>